<evidence type="ECO:0000256" key="1">
    <source>
        <dbReference type="SAM" id="MobiDB-lite"/>
    </source>
</evidence>
<evidence type="ECO:0008006" key="5">
    <source>
        <dbReference type="Google" id="ProtNLM"/>
    </source>
</evidence>
<name>A0A238J3M7_9RHOB</name>
<organism evidence="3 4">
    <name type="scientific">Boseongicola aestuarii</name>
    <dbReference type="NCBI Taxonomy" id="1470561"/>
    <lineage>
        <taxon>Bacteria</taxon>
        <taxon>Pseudomonadati</taxon>
        <taxon>Pseudomonadota</taxon>
        <taxon>Alphaproteobacteria</taxon>
        <taxon>Rhodobacterales</taxon>
        <taxon>Paracoccaceae</taxon>
        <taxon>Boseongicola</taxon>
    </lineage>
</organism>
<dbReference type="Proteomes" id="UP000201838">
    <property type="component" value="Unassembled WGS sequence"/>
</dbReference>
<keyword evidence="2" id="KW-0472">Membrane</keyword>
<keyword evidence="2" id="KW-1133">Transmembrane helix</keyword>
<evidence type="ECO:0000313" key="3">
    <source>
        <dbReference type="EMBL" id="SMX24921.1"/>
    </source>
</evidence>
<feature type="transmembrane region" description="Helical" evidence="2">
    <location>
        <begin position="31"/>
        <end position="48"/>
    </location>
</feature>
<dbReference type="AlphaFoldDB" id="A0A238J3M7"/>
<keyword evidence="2" id="KW-0812">Transmembrane</keyword>
<proteinExistence type="predicted"/>
<accession>A0A238J3M7</accession>
<protein>
    <recommendedName>
        <fullName evidence="5">Translocase</fullName>
    </recommendedName>
</protein>
<evidence type="ECO:0000313" key="4">
    <source>
        <dbReference type="Proteomes" id="UP000201838"/>
    </source>
</evidence>
<reference evidence="3 4" key="1">
    <citation type="submission" date="2017-05" db="EMBL/GenBank/DDBJ databases">
        <authorList>
            <person name="Song R."/>
            <person name="Chenine A.L."/>
            <person name="Ruprecht R.M."/>
        </authorList>
    </citation>
    <scope>NUCLEOTIDE SEQUENCE [LARGE SCALE GENOMIC DNA]</scope>
    <source>
        <strain evidence="3 4">CECT 8489</strain>
    </source>
</reference>
<evidence type="ECO:0000256" key="2">
    <source>
        <dbReference type="SAM" id="Phobius"/>
    </source>
</evidence>
<keyword evidence="4" id="KW-1185">Reference proteome</keyword>
<gene>
    <name evidence="3" type="ORF">BOA8489_03054</name>
</gene>
<sequence>MAGTNDWPGAFTCTETEADLSVLNTATRRRVILIVSVMLLAFSAGHIMQNVLARDMHVAVRSGAKEVERDLRRASQAPGLPVPPAATLTPFKTPEFAPSDRITDDPPLPEPPQEDASARPLGAPCRIEVDAIAGDAGLIWLEIAAPCSGGEVVTVAQAGMVVDWALDEDGRLSVDLPALTATPVVAVRFPDGLSESVSVSVPEAGRLTRGALVWGGSKVLGLHAFVGDADFGAEGHIHAAKHGFADLGSTTGFMTQLGDGSGAMAEVYTFPISATSVRLLAEAEVTSQTCGRIADVLALQSDPLGGLSSREVRLTMPSCDNLGDIVSLTMLFNDVRLAAR</sequence>
<feature type="region of interest" description="Disordered" evidence="1">
    <location>
        <begin position="72"/>
        <end position="120"/>
    </location>
</feature>
<dbReference type="EMBL" id="FXXQ01000011">
    <property type="protein sequence ID" value="SMX24921.1"/>
    <property type="molecule type" value="Genomic_DNA"/>
</dbReference>